<comment type="caution">
    <text evidence="5">The sequence shown here is derived from an EMBL/GenBank/DDBJ whole genome shotgun (WGS) entry which is preliminary data.</text>
</comment>
<dbReference type="AlphaFoldDB" id="A0A0D8ZVV5"/>
<organism evidence="5 6">
    <name type="scientific">Aliterella atlantica CENA595</name>
    <dbReference type="NCBI Taxonomy" id="1618023"/>
    <lineage>
        <taxon>Bacteria</taxon>
        <taxon>Bacillati</taxon>
        <taxon>Cyanobacteriota</taxon>
        <taxon>Cyanophyceae</taxon>
        <taxon>Chroococcidiopsidales</taxon>
        <taxon>Aliterellaceae</taxon>
        <taxon>Aliterella</taxon>
    </lineage>
</organism>
<evidence type="ECO:0000256" key="3">
    <source>
        <dbReference type="SAM" id="Phobius"/>
    </source>
</evidence>
<evidence type="ECO:0000256" key="1">
    <source>
        <dbReference type="ARBA" id="ARBA00001954"/>
    </source>
</evidence>
<comment type="similarity">
    <text evidence="2">Belongs to the fatty acid desaturase type 2 family.</text>
</comment>
<feature type="domain" description="Fatty acid desaturase" evidence="4">
    <location>
        <begin position="149"/>
        <end position="252"/>
    </location>
</feature>
<dbReference type="InterPro" id="IPR054681">
    <property type="entry name" value="CrtW-like"/>
</dbReference>
<dbReference type="GO" id="GO:0006629">
    <property type="term" value="P:lipid metabolic process"/>
    <property type="evidence" value="ECO:0007669"/>
    <property type="project" value="InterPro"/>
</dbReference>
<keyword evidence="6" id="KW-1185">Reference proteome</keyword>
<dbReference type="EMBL" id="JYON01000013">
    <property type="protein sequence ID" value="KJH71351.1"/>
    <property type="molecule type" value="Genomic_DNA"/>
</dbReference>
<sequence length="260" mass="30368">MQITSKNKFLRSINSSMTNSKNSFSGLWVALSILGIWASSLILLLSVDVNGVNNLLLTPFIIIQTFLYTGLFITAHDAMHGAVFPGNLKINNFVGNLAVTLYALFDYDKLLQKHWSHHHHPASELDPDFHNLKHKNFFSWYLYFMFRYWSWTRIISLMALYNLIAFTLPVSEKNLTLFWVLPSILSSVQLFYFGTYIPHKEPEGGYTNIHRAQTNPLPTWLSFITCYHFGYHEEHHEHPEVPWWGLPKVFKMQRQPVNNY</sequence>
<accession>A0A0D8ZVV5</accession>
<feature type="transmembrane region" description="Helical" evidence="3">
    <location>
        <begin position="54"/>
        <end position="76"/>
    </location>
</feature>
<keyword evidence="3" id="KW-1133">Transmembrane helix</keyword>
<protein>
    <submittedName>
        <fullName evidence="5">Beta-carotene ketolase</fullName>
    </submittedName>
</protein>
<proteinExistence type="inferred from homology"/>
<feature type="transmembrane region" description="Helical" evidence="3">
    <location>
        <begin position="140"/>
        <end position="164"/>
    </location>
</feature>
<keyword evidence="3" id="KW-0812">Transmembrane</keyword>
<name>A0A0D8ZVV5_9CYAN</name>
<comment type="cofactor">
    <cofactor evidence="1">
        <name>Fe(2+)</name>
        <dbReference type="ChEBI" id="CHEBI:29033"/>
    </cofactor>
</comment>
<dbReference type="Pfam" id="PF00487">
    <property type="entry name" value="FA_desaturase"/>
    <property type="match status" value="1"/>
</dbReference>
<dbReference type="InterPro" id="IPR005804">
    <property type="entry name" value="FA_desaturase_dom"/>
</dbReference>
<dbReference type="PATRIC" id="fig|1618023.3.peg.4691"/>
<evidence type="ECO:0000256" key="2">
    <source>
        <dbReference type="ARBA" id="ARBA00008749"/>
    </source>
</evidence>
<dbReference type="NCBIfam" id="NF045690">
    <property type="entry name" value="BCarotKetCrtW"/>
    <property type="match status" value="1"/>
</dbReference>
<dbReference type="Proteomes" id="UP000032452">
    <property type="component" value="Unassembled WGS sequence"/>
</dbReference>
<evidence type="ECO:0000313" key="5">
    <source>
        <dbReference type="EMBL" id="KJH71351.1"/>
    </source>
</evidence>
<gene>
    <name evidence="5" type="ORF">UH38_13300</name>
</gene>
<feature type="transmembrane region" description="Helical" evidence="3">
    <location>
        <begin position="27"/>
        <end position="47"/>
    </location>
</feature>
<feature type="transmembrane region" description="Helical" evidence="3">
    <location>
        <begin position="88"/>
        <end position="105"/>
    </location>
</feature>
<feature type="transmembrane region" description="Helical" evidence="3">
    <location>
        <begin position="176"/>
        <end position="193"/>
    </location>
</feature>
<dbReference type="STRING" id="1618023.UH38_13300"/>
<evidence type="ECO:0000259" key="4">
    <source>
        <dbReference type="Pfam" id="PF00487"/>
    </source>
</evidence>
<keyword evidence="3" id="KW-0472">Membrane</keyword>
<evidence type="ECO:0000313" key="6">
    <source>
        <dbReference type="Proteomes" id="UP000032452"/>
    </source>
</evidence>
<reference evidence="5 6" key="1">
    <citation type="submission" date="2015-02" db="EMBL/GenBank/DDBJ databases">
        <title>Draft genome of a novel marine cyanobacterium (Chroococcales) isolated from South Atlantic Ocean.</title>
        <authorList>
            <person name="Rigonato J."/>
            <person name="Alvarenga D.O."/>
            <person name="Branco L.H."/>
            <person name="Varani A.M."/>
            <person name="Brandini F.P."/>
            <person name="Fiore M.F."/>
        </authorList>
    </citation>
    <scope>NUCLEOTIDE SEQUENCE [LARGE SCALE GENOMIC DNA]</scope>
    <source>
        <strain evidence="5 6">CENA595</strain>
    </source>
</reference>